<dbReference type="KEGG" id="bpt:Bpet1404"/>
<accession>A9IEE9</accession>
<dbReference type="AlphaFoldDB" id="A9IEE9"/>
<evidence type="ECO:0000256" key="1">
    <source>
        <dbReference type="SAM" id="Phobius"/>
    </source>
</evidence>
<dbReference type="Pfam" id="PF01609">
    <property type="entry name" value="DDE_Tnp_1"/>
    <property type="match status" value="1"/>
</dbReference>
<feature type="domain" description="Transposase IS4-like" evidence="2">
    <location>
        <begin position="5"/>
        <end position="110"/>
    </location>
</feature>
<name>A9IEE9_BORPD</name>
<keyword evidence="4" id="KW-1185">Reference proteome</keyword>
<protein>
    <submittedName>
        <fullName evidence="3">Transposase IS4 family</fullName>
    </submittedName>
</protein>
<reference evidence="3 4" key="1">
    <citation type="journal article" date="2008" name="BMC Genomics">
        <title>The missing link: Bordetella petrii is endowed with both the metabolic versatility of environmental bacteria and virulence traits of pathogenic Bordetellae.</title>
        <authorList>
            <person name="Gross R."/>
            <person name="Guzman C.A."/>
            <person name="Sebaihia M."/>
            <person name="Martins Dos Santos V.A."/>
            <person name="Pieper D.H."/>
            <person name="Koebnik R."/>
            <person name="Lechner M."/>
            <person name="Bartels D."/>
            <person name="Buhrmester J."/>
            <person name="Choudhuri J.V."/>
            <person name="Ebensen T."/>
            <person name="Gaigalat L."/>
            <person name="Herrmann S."/>
            <person name="Khachane A.N."/>
            <person name="Larisch C."/>
            <person name="Link S."/>
            <person name="Linke B."/>
            <person name="Meyer F."/>
            <person name="Mormann S."/>
            <person name="Nakunst D."/>
            <person name="Rueckert C."/>
            <person name="Schneiker-Bekel S."/>
            <person name="Schulze K."/>
            <person name="Vorhoelter F.J."/>
            <person name="Yevsa T."/>
            <person name="Engle J.T."/>
            <person name="Goldman W.E."/>
            <person name="Puehler A."/>
            <person name="Goebel U.B."/>
            <person name="Goesmann A."/>
            <person name="Bloecker H."/>
            <person name="Kaiser O."/>
            <person name="Martinez-Arias R."/>
        </authorList>
    </citation>
    <scope>NUCLEOTIDE SEQUENCE [LARGE SCALE GENOMIC DNA]</scope>
    <source>
        <strain evidence="4">ATCC BAA-461 / DSM 12804 / CCUG 43448 / CIP 107267 / Se-1111R</strain>
    </source>
</reference>
<dbReference type="GO" id="GO:0003677">
    <property type="term" value="F:DNA binding"/>
    <property type="evidence" value="ECO:0007669"/>
    <property type="project" value="InterPro"/>
</dbReference>
<sequence>MVAADARTAVTFSLSPGQAHDAPEGRRLLSSLGPTSRPVHLLMDRAYEGNETRQLALDLGFIPVVPPMKTRIEPWDYDREMYKRRNEVERLFRRLKGYRRIFSRFEKLDLMFLGFISFVLVADGLRMC</sequence>
<evidence type="ECO:0000259" key="2">
    <source>
        <dbReference type="Pfam" id="PF01609"/>
    </source>
</evidence>
<keyword evidence="1" id="KW-0812">Transmembrane</keyword>
<proteinExistence type="predicted"/>
<dbReference type="GO" id="GO:0004803">
    <property type="term" value="F:transposase activity"/>
    <property type="evidence" value="ECO:0007669"/>
    <property type="project" value="InterPro"/>
</dbReference>
<dbReference type="Proteomes" id="UP000001225">
    <property type="component" value="Chromosome"/>
</dbReference>
<gene>
    <name evidence="3" type="ordered locus">Bpet1404</name>
</gene>
<organism evidence="3 4">
    <name type="scientific">Bordetella petrii (strain ATCC BAA-461 / DSM 12804 / CCUG 43448 / CIP 107267 / Se-1111R)</name>
    <dbReference type="NCBI Taxonomy" id="340100"/>
    <lineage>
        <taxon>Bacteria</taxon>
        <taxon>Pseudomonadati</taxon>
        <taxon>Pseudomonadota</taxon>
        <taxon>Betaproteobacteria</taxon>
        <taxon>Burkholderiales</taxon>
        <taxon>Alcaligenaceae</taxon>
        <taxon>Bordetella</taxon>
    </lineage>
</organism>
<dbReference type="EMBL" id="AM902716">
    <property type="protein sequence ID" value="CAP41739.1"/>
    <property type="molecule type" value="Genomic_DNA"/>
</dbReference>
<keyword evidence="1" id="KW-1133">Transmembrane helix</keyword>
<keyword evidence="1" id="KW-0472">Membrane</keyword>
<feature type="transmembrane region" description="Helical" evidence="1">
    <location>
        <begin position="108"/>
        <end position="125"/>
    </location>
</feature>
<evidence type="ECO:0000313" key="3">
    <source>
        <dbReference type="EMBL" id="CAP41739.1"/>
    </source>
</evidence>
<dbReference type="InterPro" id="IPR002559">
    <property type="entry name" value="Transposase_11"/>
</dbReference>
<dbReference type="eggNOG" id="COG3293">
    <property type="taxonomic scope" value="Bacteria"/>
</dbReference>
<dbReference type="STRING" id="94624.Bpet1404"/>
<evidence type="ECO:0000313" key="4">
    <source>
        <dbReference type="Proteomes" id="UP000001225"/>
    </source>
</evidence>
<dbReference type="GO" id="GO:0006313">
    <property type="term" value="P:DNA transposition"/>
    <property type="evidence" value="ECO:0007669"/>
    <property type="project" value="InterPro"/>
</dbReference>